<evidence type="ECO:0000313" key="1">
    <source>
        <dbReference type="Proteomes" id="UP000221080"/>
    </source>
</evidence>
<dbReference type="InterPro" id="IPR018247">
    <property type="entry name" value="EF_Hand_1_Ca_BS"/>
</dbReference>
<protein>
    <submittedName>
        <fullName evidence="2">S100 calcium binding protein W</fullName>
    </submittedName>
</protein>
<keyword evidence="1" id="KW-1185">Reference proteome</keyword>
<dbReference type="AlphaFoldDB" id="A0A2D0SDR4"/>
<dbReference type="Gene3D" id="1.10.238.10">
    <property type="entry name" value="EF-hand"/>
    <property type="match status" value="1"/>
</dbReference>
<reference evidence="2" key="2">
    <citation type="submission" date="2025-08" db="UniProtKB">
        <authorList>
            <consortium name="RefSeq"/>
        </authorList>
    </citation>
    <scope>IDENTIFICATION</scope>
    <source>
        <tissue evidence="2">Blood</tissue>
    </source>
</reference>
<dbReference type="GeneID" id="108274911"/>
<dbReference type="OrthoDB" id="26525at2759"/>
<dbReference type="OMA" id="GKEKCRG"/>
<dbReference type="PROSITE" id="PS00018">
    <property type="entry name" value="EF_HAND_1"/>
    <property type="match status" value="1"/>
</dbReference>
<dbReference type="PROSITE" id="PS50222">
    <property type="entry name" value="EF_HAND_2"/>
    <property type="match status" value="1"/>
</dbReference>
<accession>A0A2D0SDR4</accession>
<dbReference type="Proteomes" id="UP000221080">
    <property type="component" value="Chromosome 1"/>
</dbReference>
<organism evidence="1 2">
    <name type="scientific">Ictalurus punctatus</name>
    <name type="common">Channel catfish</name>
    <name type="synonym">Silurus punctatus</name>
    <dbReference type="NCBI Taxonomy" id="7998"/>
    <lineage>
        <taxon>Eukaryota</taxon>
        <taxon>Metazoa</taxon>
        <taxon>Chordata</taxon>
        <taxon>Craniata</taxon>
        <taxon>Vertebrata</taxon>
        <taxon>Euteleostomi</taxon>
        <taxon>Actinopterygii</taxon>
        <taxon>Neopterygii</taxon>
        <taxon>Teleostei</taxon>
        <taxon>Ostariophysi</taxon>
        <taxon>Siluriformes</taxon>
        <taxon>Ictaluridae</taxon>
        <taxon>Ictalurus</taxon>
    </lineage>
</organism>
<dbReference type="Pfam" id="PF13499">
    <property type="entry name" value="EF-hand_7"/>
    <property type="match status" value="1"/>
</dbReference>
<dbReference type="InterPro" id="IPR011992">
    <property type="entry name" value="EF-hand-dom_pair"/>
</dbReference>
<dbReference type="GO" id="GO:0005509">
    <property type="term" value="F:calcium ion binding"/>
    <property type="evidence" value="ECO:0007669"/>
    <property type="project" value="InterPro"/>
</dbReference>
<dbReference type="CTD" id="569958"/>
<gene>
    <name evidence="2" type="primary">s100w</name>
</gene>
<evidence type="ECO:0000313" key="2">
    <source>
        <dbReference type="RefSeq" id="XP_017340854.1"/>
    </source>
</evidence>
<reference evidence="1" key="1">
    <citation type="journal article" date="2016" name="Nat. Commun.">
        <title>The channel catfish genome sequence provides insights into the evolution of scale formation in teleosts.</title>
        <authorList>
            <person name="Liu Z."/>
            <person name="Liu S."/>
            <person name="Yao J."/>
            <person name="Bao L."/>
            <person name="Zhang J."/>
            <person name="Li Y."/>
            <person name="Jiang C."/>
            <person name="Sun L."/>
            <person name="Wang R."/>
            <person name="Zhang Y."/>
            <person name="Zhou T."/>
            <person name="Zeng Q."/>
            <person name="Fu Q."/>
            <person name="Gao S."/>
            <person name="Li N."/>
            <person name="Koren S."/>
            <person name="Jiang Y."/>
            <person name="Zimin A."/>
            <person name="Xu P."/>
            <person name="Phillippy A.M."/>
            <person name="Geng X."/>
            <person name="Song L."/>
            <person name="Sun F."/>
            <person name="Li C."/>
            <person name="Wang X."/>
            <person name="Chen A."/>
            <person name="Jin Y."/>
            <person name="Yuan Z."/>
            <person name="Yang Y."/>
            <person name="Tan S."/>
            <person name="Peatman E."/>
            <person name="Lu J."/>
            <person name="Qin Z."/>
            <person name="Dunham R."/>
            <person name="Li Z."/>
            <person name="Sonstegard T."/>
            <person name="Feng J."/>
            <person name="Danzmann R.G."/>
            <person name="Schroeder S."/>
            <person name="Scheffler B."/>
            <person name="Duke M.V."/>
            <person name="Ballard L."/>
            <person name="Kucuktas H."/>
            <person name="Kaltenboeck L."/>
            <person name="Liu H."/>
            <person name="Armbruster J."/>
            <person name="Xie Y."/>
            <person name="Kirby M.L."/>
            <person name="Tian Y."/>
            <person name="Flanagan M.E."/>
            <person name="Mu W."/>
            <person name="Waldbieser G.C."/>
        </authorList>
    </citation>
    <scope>NUCLEOTIDE SEQUENCE [LARGE SCALE GENOMIC DNA]</scope>
    <source>
        <strain evidence="1">SDA103</strain>
    </source>
</reference>
<dbReference type="RefSeq" id="XP_017340854.1">
    <property type="nucleotide sequence ID" value="XM_017485365.3"/>
</dbReference>
<proteinExistence type="predicted"/>
<dbReference type="SUPFAM" id="SSF47473">
    <property type="entry name" value="EF-hand"/>
    <property type="match status" value="1"/>
</dbReference>
<name>A0A2D0SDR4_ICTPU</name>
<sequence length="97" mass="10990">MSKLEKAIVAILEMFEEYAGTDSDNQLSNEELSARIMCQLRSPEFQSKVDQEDIYEALQKMDKSHNGQVNFKEFSQSVAILAQGFVKYGKGKGKVHQ</sequence>
<dbReference type="InterPro" id="IPR002048">
    <property type="entry name" value="EF_hand_dom"/>
</dbReference>
<dbReference type="KEGG" id="ipu:108274911"/>
<dbReference type="STRING" id="7998.ENSIPUP00000004975"/>